<feature type="binding site" evidence="7">
    <location>
        <position position="134"/>
    </location>
    <ligand>
        <name>substrate</name>
    </ligand>
</feature>
<keyword evidence="4 5" id="KW-0119">Carbohydrate metabolism</keyword>
<dbReference type="GO" id="GO:0006046">
    <property type="term" value="P:N-acetylglucosamine catabolic process"/>
    <property type="evidence" value="ECO:0007669"/>
    <property type="project" value="TreeGrafter"/>
</dbReference>
<dbReference type="PIRSF" id="PIRSF038994">
    <property type="entry name" value="NagA"/>
    <property type="match status" value="1"/>
</dbReference>
<evidence type="ECO:0000256" key="4">
    <source>
        <dbReference type="ARBA" id="ARBA00023277"/>
    </source>
</evidence>
<keyword evidence="2 8" id="KW-0479">Metal-binding</keyword>
<dbReference type="EMBL" id="REFJ01000001">
    <property type="protein sequence ID" value="RMA82281.1"/>
    <property type="molecule type" value="Genomic_DNA"/>
</dbReference>
<feature type="binding site" evidence="8">
    <location>
        <position position="208"/>
    </location>
    <ligand>
        <name>Zn(2+)</name>
        <dbReference type="ChEBI" id="CHEBI:29105"/>
    </ligand>
</feature>
<feature type="binding site" evidence="8">
    <location>
        <position position="187"/>
    </location>
    <ligand>
        <name>Zn(2+)</name>
        <dbReference type="ChEBI" id="CHEBI:29105"/>
    </ligand>
</feature>
<dbReference type="Gene3D" id="2.30.40.10">
    <property type="entry name" value="Urease, subunit C, domain 1"/>
    <property type="match status" value="1"/>
</dbReference>
<proteinExistence type="inferred from homology"/>
<dbReference type="GO" id="GO:0008448">
    <property type="term" value="F:N-acetylglucosamine-6-phosphate deacetylase activity"/>
    <property type="evidence" value="ECO:0007669"/>
    <property type="project" value="InterPro"/>
</dbReference>
<evidence type="ECO:0000313" key="10">
    <source>
        <dbReference type="EMBL" id="RMA82281.1"/>
    </source>
</evidence>
<comment type="similarity">
    <text evidence="1 5">Belongs to the metallo-dependent hydrolases superfamily. NagA family.</text>
</comment>
<dbReference type="InterPro" id="IPR003764">
    <property type="entry name" value="GlcNAc_6-P_deAcase"/>
</dbReference>
<name>A0A3M0AAV9_9GAMM</name>
<evidence type="ECO:0000256" key="5">
    <source>
        <dbReference type="PIRNR" id="PIRNR038994"/>
    </source>
</evidence>
<dbReference type="GO" id="GO:0046872">
    <property type="term" value="F:metal ion binding"/>
    <property type="evidence" value="ECO:0007669"/>
    <property type="project" value="UniProtKB-KW"/>
</dbReference>
<sequence length="376" mass="39700">MSQQFHFKSLFNGKEWLSHVTVDVVDGTISAINEGASAEECLSGKVIPGFIDTQVNGGGGALFNFAPTLDGLKTMMAAHAQFGTVAMLPTLITDDVDVIAAAANTIASAIAANEPGILGVHFEGPHLSVPKKGTHEESKIRPISEAEWAVYERGDLGIKMVTLAPECVEIEDIKRLVRAGVIVCLGHTNATFEETNAALAAGATGFTHLYNAMSAFTSRAEGVVGAALLADDAWCGIIVDRHHVSAGALRVALRSKPKGKLVLVTDAMSLIGTDESEFEFFGRKVIRQGDRLNSTTGELAGSHLDMLTAVNNTVVDLGVSFEEAVAMASEYPAAFINASSLGNLQVGSAASWVQLSEDNTKVLTTVIDGQIIYQQQ</sequence>
<evidence type="ECO:0000256" key="3">
    <source>
        <dbReference type="ARBA" id="ARBA00022801"/>
    </source>
</evidence>
<accession>A0A3M0AAV9</accession>
<feature type="domain" description="Amidohydrolase-related" evidence="9">
    <location>
        <begin position="46"/>
        <end position="371"/>
    </location>
</feature>
<feature type="binding site" evidence="7">
    <location>
        <position position="219"/>
    </location>
    <ligand>
        <name>substrate</name>
    </ligand>
</feature>
<feature type="binding site" evidence="7">
    <location>
        <begin position="211"/>
        <end position="212"/>
    </location>
    <ligand>
        <name>substrate</name>
    </ligand>
</feature>
<dbReference type="InterPro" id="IPR032466">
    <property type="entry name" value="Metal_Hydrolase"/>
</dbReference>
<evidence type="ECO:0000256" key="7">
    <source>
        <dbReference type="PIRSR" id="PIRSR038994-2"/>
    </source>
</evidence>
<evidence type="ECO:0000313" key="11">
    <source>
        <dbReference type="Proteomes" id="UP000267187"/>
    </source>
</evidence>
<feature type="binding site" evidence="7">
    <location>
        <begin position="299"/>
        <end position="301"/>
    </location>
    <ligand>
        <name>substrate</name>
    </ligand>
</feature>
<dbReference type="Proteomes" id="UP000267187">
    <property type="component" value="Unassembled WGS sequence"/>
</dbReference>
<dbReference type="InterPro" id="IPR011059">
    <property type="entry name" value="Metal-dep_hydrolase_composite"/>
</dbReference>
<reference evidence="10 11" key="1">
    <citation type="submission" date="2018-10" db="EMBL/GenBank/DDBJ databases">
        <title>Genomic Encyclopedia of Type Strains, Phase IV (KMG-IV): sequencing the most valuable type-strain genomes for metagenomic binning, comparative biology and taxonomic classification.</title>
        <authorList>
            <person name="Goeker M."/>
        </authorList>
    </citation>
    <scope>NUCLEOTIDE SEQUENCE [LARGE SCALE GENOMIC DNA]</scope>
    <source>
        <strain evidence="10 11">DSM 25080</strain>
    </source>
</reference>
<evidence type="ECO:0000256" key="1">
    <source>
        <dbReference type="ARBA" id="ARBA00010716"/>
    </source>
</evidence>
<feature type="binding site" evidence="7">
    <location>
        <position position="243"/>
    </location>
    <ligand>
        <name>substrate</name>
    </ligand>
</feature>
<evidence type="ECO:0000256" key="6">
    <source>
        <dbReference type="PIRSR" id="PIRSR038994-1"/>
    </source>
</evidence>
<dbReference type="OrthoDB" id="9776488at2"/>
<dbReference type="RefSeq" id="WP_121875623.1">
    <property type="nucleotide sequence ID" value="NZ_REFJ01000001.1"/>
</dbReference>
<comment type="caution">
    <text evidence="10">The sequence shown here is derived from an EMBL/GenBank/DDBJ whole genome shotgun (WGS) entry which is preliminary data.</text>
</comment>
<dbReference type="NCBIfam" id="TIGR00221">
    <property type="entry name" value="nagA"/>
    <property type="match status" value="1"/>
</dbReference>
<evidence type="ECO:0000259" key="9">
    <source>
        <dbReference type="Pfam" id="PF01979"/>
    </source>
</evidence>
<dbReference type="InterPro" id="IPR006680">
    <property type="entry name" value="Amidohydro-rel"/>
</dbReference>
<dbReference type="AlphaFoldDB" id="A0A3M0AAV9"/>
<dbReference type="Gene3D" id="3.20.20.140">
    <property type="entry name" value="Metal-dependent hydrolases"/>
    <property type="match status" value="1"/>
</dbReference>
<comment type="cofactor">
    <cofactor evidence="8">
        <name>a divalent metal cation</name>
        <dbReference type="ChEBI" id="CHEBI:60240"/>
    </cofactor>
    <text evidence="8">Binds 1 divalent metal cation per subunit.</text>
</comment>
<feature type="active site" description="Proton donor/acceptor" evidence="6">
    <location>
        <position position="266"/>
    </location>
</feature>
<evidence type="ECO:0000256" key="2">
    <source>
        <dbReference type="ARBA" id="ARBA00022723"/>
    </source>
</evidence>
<feature type="binding site" evidence="8">
    <location>
        <position position="123"/>
    </location>
    <ligand>
        <name>Zn(2+)</name>
        <dbReference type="ChEBI" id="CHEBI:29105"/>
    </ligand>
</feature>
<keyword evidence="3 5" id="KW-0378">Hydrolase</keyword>
<gene>
    <name evidence="10" type="ORF">DFR27_0229</name>
</gene>
<dbReference type="SUPFAM" id="SSF51556">
    <property type="entry name" value="Metallo-dependent hydrolases"/>
    <property type="match status" value="1"/>
</dbReference>
<organism evidence="10 11">
    <name type="scientific">Umboniibacter marinipuniceus</name>
    <dbReference type="NCBI Taxonomy" id="569599"/>
    <lineage>
        <taxon>Bacteria</taxon>
        <taxon>Pseudomonadati</taxon>
        <taxon>Pseudomonadota</taxon>
        <taxon>Gammaproteobacteria</taxon>
        <taxon>Cellvibrionales</taxon>
        <taxon>Cellvibrionaceae</taxon>
        <taxon>Umboniibacter</taxon>
    </lineage>
</organism>
<dbReference type="PANTHER" id="PTHR11113:SF14">
    <property type="entry name" value="N-ACETYLGLUCOSAMINE-6-PHOSPHATE DEACETYLASE"/>
    <property type="match status" value="1"/>
</dbReference>
<keyword evidence="11" id="KW-1185">Reference proteome</keyword>
<dbReference type="PANTHER" id="PTHR11113">
    <property type="entry name" value="N-ACETYLGLUCOSAMINE-6-PHOSPHATE DEACETYLASE"/>
    <property type="match status" value="1"/>
</dbReference>
<dbReference type="Pfam" id="PF01979">
    <property type="entry name" value="Amidohydro_1"/>
    <property type="match status" value="1"/>
</dbReference>
<evidence type="ECO:0000256" key="8">
    <source>
        <dbReference type="PIRSR" id="PIRSR038994-3"/>
    </source>
</evidence>
<protein>
    <submittedName>
        <fullName evidence="10">N-acetylglucosamine 6-phosphate deacetylase</fullName>
    </submittedName>
</protein>